<accession>A0AAQ4F7H1</accession>
<proteinExistence type="predicted"/>
<dbReference type="Proteomes" id="UP001321473">
    <property type="component" value="Unassembled WGS sequence"/>
</dbReference>
<dbReference type="EMBL" id="JARKHS020005894">
    <property type="protein sequence ID" value="KAK8783090.1"/>
    <property type="molecule type" value="Genomic_DNA"/>
</dbReference>
<gene>
    <name evidence="1" type="ORF">V5799_015569</name>
</gene>
<comment type="caution">
    <text evidence="1">The sequence shown here is derived from an EMBL/GenBank/DDBJ whole genome shotgun (WGS) entry which is preliminary data.</text>
</comment>
<keyword evidence="2" id="KW-1185">Reference proteome</keyword>
<name>A0AAQ4F7H1_AMBAM</name>
<sequence length="101" mass="11737">MKTLEQQLLAEARHEVRAEEDESRSRTFGTCENLLRVEVNRNEASEDHDRHRGDQHRFNTLRGQVSSWHEEPAWTPLSGTSVLPRRRRCARSCCTASWCSS</sequence>
<dbReference type="AlphaFoldDB" id="A0AAQ4F7H1"/>
<evidence type="ECO:0000313" key="2">
    <source>
        <dbReference type="Proteomes" id="UP001321473"/>
    </source>
</evidence>
<evidence type="ECO:0000313" key="1">
    <source>
        <dbReference type="EMBL" id="KAK8783090.1"/>
    </source>
</evidence>
<reference evidence="1 2" key="1">
    <citation type="journal article" date="2023" name="Arcadia Sci">
        <title>De novo assembly of a long-read Amblyomma americanum tick genome.</title>
        <authorList>
            <person name="Chou S."/>
            <person name="Poskanzer K.E."/>
            <person name="Rollins M."/>
            <person name="Thuy-Boun P.S."/>
        </authorList>
    </citation>
    <scope>NUCLEOTIDE SEQUENCE [LARGE SCALE GENOMIC DNA]</scope>
    <source>
        <strain evidence="1">F_SG_1</strain>
        <tissue evidence="1">Salivary glands</tissue>
    </source>
</reference>
<organism evidence="1 2">
    <name type="scientific">Amblyomma americanum</name>
    <name type="common">Lone star tick</name>
    <dbReference type="NCBI Taxonomy" id="6943"/>
    <lineage>
        <taxon>Eukaryota</taxon>
        <taxon>Metazoa</taxon>
        <taxon>Ecdysozoa</taxon>
        <taxon>Arthropoda</taxon>
        <taxon>Chelicerata</taxon>
        <taxon>Arachnida</taxon>
        <taxon>Acari</taxon>
        <taxon>Parasitiformes</taxon>
        <taxon>Ixodida</taxon>
        <taxon>Ixodoidea</taxon>
        <taxon>Ixodidae</taxon>
        <taxon>Amblyomminae</taxon>
        <taxon>Amblyomma</taxon>
    </lineage>
</organism>
<protein>
    <submittedName>
        <fullName evidence="1">Uncharacterized protein</fullName>
    </submittedName>
</protein>